<sequence>MRNYFLLLLPLLGWSVWSCQSPQKPQTAEVPPVSADEHCYTGASPYGTHADYLIADFLDAIDRIQPDPVEAKSQEGMVEIQAGQFQMGGDNAQARPDEYPKHAVEVKGFWMDATEVTNAQFQRFVDATGYVTVAERAIDLEELKKQVPPGTELPSAEELQPFSLVFTAPPSGNIQTLSPADWWQMVKGANWRQPEGPGSNLKGKDKHPVVHVCWYDAIAYCKWAGKRLPTEAEWEYAGRGGQSEAIYPWGMEPVSPQKANFFQGEFPVKQLNEDGFQRLSPVKSFAANPYGLYDMAGNVWEWCADWYRPDYYAQNKGTLRNPQGPADSYDPEEPNAPKKVVRGGSFLCNDSYCSGYRVAARMKTSPDTGLEHTGFRCVRDK</sequence>
<organism evidence="3 4">
    <name type="scientific">Haliscomenobacter hydrossis (strain ATCC 27775 / DSM 1100 / LMG 10767 / O)</name>
    <dbReference type="NCBI Taxonomy" id="760192"/>
    <lineage>
        <taxon>Bacteria</taxon>
        <taxon>Pseudomonadati</taxon>
        <taxon>Bacteroidota</taxon>
        <taxon>Saprospiria</taxon>
        <taxon>Saprospirales</taxon>
        <taxon>Haliscomenobacteraceae</taxon>
        <taxon>Haliscomenobacter</taxon>
    </lineage>
</organism>
<evidence type="ECO:0000259" key="2">
    <source>
        <dbReference type="Pfam" id="PF03781"/>
    </source>
</evidence>
<evidence type="ECO:0000313" key="3">
    <source>
        <dbReference type="EMBL" id="AEE48689.1"/>
    </source>
</evidence>
<dbReference type="Pfam" id="PF03781">
    <property type="entry name" value="FGE-sulfatase"/>
    <property type="match status" value="1"/>
</dbReference>
<dbReference type="HOGENOM" id="CLU_012431_4_0_10"/>
<reference evidence="3 4" key="1">
    <citation type="journal article" date="2011" name="Stand. Genomic Sci.">
        <title>Complete genome sequence of Haliscomenobacter hydrossis type strain (O).</title>
        <authorList>
            <consortium name="US DOE Joint Genome Institute (JGI-PGF)"/>
            <person name="Daligault H."/>
            <person name="Lapidus A."/>
            <person name="Zeytun A."/>
            <person name="Nolan M."/>
            <person name="Lucas S."/>
            <person name="Del Rio T.G."/>
            <person name="Tice H."/>
            <person name="Cheng J.F."/>
            <person name="Tapia R."/>
            <person name="Han C."/>
            <person name="Goodwin L."/>
            <person name="Pitluck S."/>
            <person name="Liolios K."/>
            <person name="Pagani I."/>
            <person name="Ivanova N."/>
            <person name="Huntemann M."/>
            <person name="Mavromatis K."/>
            <person name="Mikhailova N."/>
            <person name="Pati A."/>
            <person name="Chen A."/>
            <person name="Palaniappan K."/>
            <person name="Land M."/>
            <person name="Hauser L."/>
            <person name="Brambilla E.M."/>
            <person name="Rohde M."/>
            <person name="Verbarg S."/>
            <person name="Goker M."/>
            <person name="Bristow J."/>
            <person name="Eisen J.A."/>
            <person name="Markowitz V."/>
            <person name="Hugenholtz P."/>
            <person name="Kyrpides N.C."/>
            <person name="Klenk H.P."/>
            <person name="Woyke T."/>
        </authorList>
    </citation>
    <scope>NUCLEOTIDE SEQUENCE [LARGE SCALE GENOMIC DNA]</scope>
    <source>
        <strain evidence="4">ATCC 27775 / DSM 1100 / LMG 10767 / O</strain>
    </source>
</reference>
<feature type="region of interest" description="Disordered" evidence="1">
    <location>
        <begin position="318"/>
        <end position="340"/>
    </location>
</feature>
<dbReference type="OrthoDB" id="1491336at2"/>
<dbReference type="KEGG" id="hhy:Halhy_0782"/>
<dbReference type="InterPro" id="IPR005532">
    <property type="entry name" value="SUMF_dom"/>
</dbReference>
<evidence type="ECO:0000256" key="1">
    <source>
        <dbReference type="SAM" id="MobiDB-lite"/>
    </source>
</evidence>
<dbReference type="RefSeq" id="WP_013763253.1">
    <property type="nucleotide sequence ID" value="NC_015510.1"/>
</dbReference>
<dbReference type="AlphaFoldDB" id="F4L3T5"/>
<name>F4L3T5_HALH1</name>
<dbReference type="GO" id="GO:0120147">
    <property type="term" value="F:formylglycine-generating oxidase activity"/>
    <property type="evidence" value="ECO:0007669"/>
    <property type="project" value="TreeGrafter"/>
</dbReference>
<dbReference type="PANTHER" id="PTHR23150:SF19">
    <property type="entry name" value="FORMYLGLYCINE-GENERATING ENZYME"/>
    <property type="match status" value="1"/>
</dbReference>
<dbReference type="InterPro" id="IPR042095">
    <property type="entry name" value="SUMF_sf"/>
</dbReference>
<gene>
    <name evidence="3" type="ordered locus">Halhy_0782</name>
</gene>
<keyword evidence="4" id="KW-1185">Reference proteome</keyword>
<proteinExistence type="predicted"/>
<dbReference type="InterPro" id="IPR016187">
    <property type="entry name" value="CTDL_fold"/>
</dbReference>
<dbReference type="STRING" id="760192.Halhy_0782"/>
<reference key="2">
    <citation type="submission" date="2011-04" db="EMBL/GenBank/DDBJ databases">
        <title>Complete sequence of chromosome of Haliscomenobacter hydrossis DSM 1100.</title>
        <authorList>
            <consortium name="US DOE Joint Genome Institute (JGI-PGF)"/>
            <person name="Lucas S."/>
            <person name="Han J."/>
            <person name="Lapidus A."/>
            <person name="Bruce D."/>
            <person name="Goodwin L."/>
            <person name="Pitluck S."/>
            <person name="Peters L."/>
            <person name="Kyrpides N."/>
            <person name="Mavromatis K."/>
            <person name="Ivanova N."/>
            <person name="Ovchinnikova G."/>
            <person name="Pagani I."/>
            <person name="Daligault H."/>
            <person name="Detter J.C."/>
            <person name="Han C."/>
            <person name="Land M."/>
            <person name="Hauser L."/>
            <person name="Markowitz V."/>
            <person name="Cheng J.-F."/>
            <person name="Hugenholtz P."/>
            <person name="Woyke T."/>
            <person name="Wu D."/>
            <person name="Verbarg S."/>
            <person name="Frueling A."/>
            <person name="Brambilla E."/>
            <person name="Klenk H.-P."/>
            <person name="Eisen J.A."/>
        </authorList>
    </citation>
    <scope>NUCLEOTIDE SEQUENCE</scope>
    <source>
        <strain>DSM 1100</strain>
    </source>
</reference>
<protein>
    <submittedName>
        <fullName evidence="3">Sulphatase-modifying factor protein</fullName>
    </submittedName>
</protein>
<dbReference type="Gene3D" id="3.90.1580.10">
    <property type="entry name" value="paralog of FGE (formylglycine-generating enzyme)"/>
    <property type="match status" value="1"/>
</dbReference>
<dbReference type="SUPFAM" id="SSF56436">
    <property type="entry name" value="C-type lectin-like"/>
    <property type="match status" value="1"/>
</dbReference>
<dbReference type="eggNOG" id="COG1262">
    <property type="taxonomic scope" value="Bacteria"/>
</dbReference>
<dbReference type="PANTHER" id="PTHR23150">
    <property type="entry name" value="SULFATASE MODIFYING FACTOR 1, 2"/>
    <property type="match status" value="1"/>
</dbReference>
<feature type="domain" description="Sulfatase-modifying factor enzyme-like" evidence="2">
    <location>
        <begin position="75"/>
        <end position="379"/>
    </location>
</feature>
<dbReference type="InterPro" id="IPR051043">
    <property type="entry name" value="Sulfatase_Mod_Factor_Kinase"/>
</dbReference>
<dbReference type="Proteomes" id="UP000008461">
    <property type="component" value="Chromosome"/>
</dbReference>
<accession>F4L3T5</accession>
<dbReference type="EMBL" id="CP002691">
    <property type="protein sequence ID" value="AEE48689.1"/>
    <property type="molecule type" value="Genomic_DNA"/>
</dbReference>
<evidence type="ECO:0000313" key="4">
    <source>
        <dbReference type="Proteomes" id="UP000008461"/>
    </source>
</evidence>